<keyword evidence="2" id="KW-1185">Reference proteome</keyword>
<dbReference type="AlphaFoldDB" id="A0A3P3VYW3"/>
<dbReference type="RefSeq" id="WP_124971115.1">
    <property type="nucleotide sequence ID" value="NZ_RQVS01000005.1"/>
</dbReference>
<dbReference type="OrthoDB" id="9760040at2"/>
<protein>
    <submittedName>
        <fullName evidence="1">DUF885 domain-containing protein</fullName>
    </submittedName>
</protein>
<dbReference type="EMBL" id="RQVS01000005">
    <property type="protein sequence ID" value="RRJ87258.1"/>
    <property type="molecule type" value="Genomic_DNA"/>
</dbReference>
<comment type="caution">
    <text evidence="1">The sequence shown here is derived from an EMBL/GenBank/DDBJ whole genome shotgun (WGS) entry which is preliminary data.</text>
</comment>
<proteinExistence type="predicted"/>
<dbReference type="Pfam" id="PF05960">
    <property type="entry name" value="DUF885"/>
    <property type="match status" value="1"/>
</dbReference>
<dbReference type="Proteomes" id="UP000274391">
    <property type="component" value="Unassembled WGS sequence"/>
</dbReference>
<sequence length="561" mass="61862">MTDVATPNPNPASRPHTALDRLAERWLDTQVELNPAMRIDLGRPGDQAEYGDYSPAGLEARRAATATTLREVADTPVTDEVDAVTAAELTRTLELDLELLDAGEPLREMNNLATVAHEIRMVFDLMPQETSNDFVEIARRLANVPEAVAGYAATLREGMRRGMTPAVRQVNELATQAADYGRADGMFAGLANSAPDDASPALRTDLAKGAAAAAEAYAGLASFLREELAPVATEQDAVGRDRYALYSRLFLGAAVDLDDSYEWGLAELDRMRREQEAVAAEIAPGRTVAEVADLLDRDPRYRLEGTAALQAWMQERSDAAVNALAGSEFAITPEMRQLECRIAPTQDGGIYYTGPSDDFTRPGRMWWSVPEGVTEFSTWRELTTVYHEGVPGHHLQIATSTAEKATLNAWRRVNWCSGHGEGWALYAESLMDELGFLDEPAYRFGMLDAQRMRAARVVLDLGMHLGKPMPGTGDPWTFERAIEFFTGEVNMDAPSIHFEVTRYFGWPGQAPSYKLGQRIWEDLRAEAARVAGPDFDLAAWHERALRLGTVGLDTLRQQLSR</sequence>
<organism evidence="1 2">
    <name type="scientific">Gulosibacter macacae</name>
    <dbReference type="NCBI Taxonomy" id="2488791"/>
    <lineage>
        <taxon>Bacteria</taxon>
        <taxon>Bacillati</taxon>
        <taxon>Actinomycetota</taxon>
        <taxon>Actinomycetes</taxon>
        <taxon>Micrococcales</taxon>
        <taxon>Microbacteriaceae</taxon>
        <taxon>Gulosibacter</taxon>
    </lineage>
</organism>
<name>A0A3P3VYW3_9MICO</name>
<dbReference type="PANTHER" id="PTHR33361:SF2">
    <property type="entry name" value="DUF885 DOMAIN-CONTAINING PROTEIN"/>
    <property type="match status" value="1"/>
</dbReference>
<reference evidence="1 2" key="1">
    <citation type="submission" date="2018-11" db="EMBL/GenBank/DDBJ databases">
        <title>YIM 102482-1 draft genome.</title>
        <authorList>
            <person name="Li G."/>
            <person name="Jiang Y."/>
        </authorList>
    </citation>
    <scope>NUCLEOTIDE SEQUENCE [LARGE SCALE GENOMIC DNA]</scope>
    <source>
        <strain evidence="1 2">YIM 102482-1</strain>
    </source>
</reference>
<evidence type="ECO:0000313" key="1">
    <source>
        <dbReference type="EMBL" id="RRJ87258.1"/>
    </source>
</evidence>
<accession>A0A3P3VYW3</accession>
<evidence type="ECO:0000313" key="2">
    <source>
        <dbReference type="Proteomes" id="UP000274391"/>
    </source>
</evidence>
<dbReference type="InterPro" id="IPR010281">
    <property type="entry name" value="DUF885"/>
</dbReference>
<dbReference type="PANTHER" id="PTHR33361">
    <property type="entry name" value="GLR0591 PROTEIN"/>
    <property type="match status" value="1"/>
</dbReference>
<gene>
    <name evidence="1" type="ORF">EG850_05450</name>
</gene>